<dbReference type="AlphaFoldDB" id="A0A2P2QK45"/>
<accession>A0A2P2QK45</accession>
<name>A0A2P2QK45_RHIMU</name>
<organism evidence="1">
    <name type="scientific">Rhizophora mucronata</name>
    <name type="common">Asiatic mangrove</name>
    <dbReference type="NCBI Taxonomy" id="61149"/>
    <lineage>
        <taxon>Eukaryota</taxon>
        <taxon>Viridiplantae</taxon>
        <taxon>Streptophyta</taxon>
        <taxon>Embryophyta</taxon>
        <taxon>Tracheophyta</taxon>
        <taxon>Spermatophyta</taxon>
        <taxon>Magnoliopsida</taxon>
        <taxon>eudicotyledons</taxon>
        <taxon>Gunneridae</taxon>
        <taxon>Pentapetalae</taxon>
        <taxon>rosids</taxon>
        <taxon>fabids</taxon>
        <taxon>Malpighiales</taxon>
        <taxon>Rhizophoraceae</taxon>
        <taxon>Rhizophora</taxon>
    </lineage>
</organism>
<sequence>MFSPCVNKPHVVYLEVTAIFSPRKSLGSQGCMALVLVFHIPLF</sequence>
<reference evidence="1" key="1">
    <citation type="submission" date="2018-02" db="EMBL/GenBank/DDBJ databases">
        <title>Rhizophora mucronata_Transcriptome.</title>
        <authorList>
            <person name="Meera S.P."/>
            <person name="Sreeshan A."/>
            <person name="Augustine A."/>
        </authorList>
    </citation>
    <scope>NUCLEOTIDE SEQUENCE</scope>
    <source>
        <tissue evidence="1">Leaf</tissue>
    </source>
</reference>
<protein>
    <submittedName>
        <fullName evidence="1">Uncharacterized protein</fullName>
    </submittedName>
</protein>
<proteinExistence type="predicted"/>
<dbReference type="EMBL" id="GGEC01086886">
    <property type="protein sequence ID" value="MBX67370.1"/>
    <property type="molecule type" value="Transcribed_RNA"/>
</dbReference>
<evidence type="ECO:0000313" key="1">
    <source>
        <dbReference type="EMBL" id="MBX67370.1"/>
    </source>
</evidence>